<dbReference type="InterPro" id="IPR050767">
    <property type="entry name" value="Sel1_AlgK"/>
</dbReference>
<keyword evidence="3" id="KW-1185">Reference proteome</keyword>
<evidence type="ECO:0000256" key="1">
    <source>
        <dbReference type="ARBA" id="ARBA00038101"/>
    </source>
</evidence>
<dbReference type="PANTHER" id="PTHR11102">
    <property type="entry name" value="SEL-1-LIKE PROTEIN"/>
    <property type="match status" value="1"/>
</dbReference>
<sequence length="274" mass="30395">MGYRHQHGYGVPQACTTAVLNYIGIARQTVASMHRISGGHTRAAYPLATMQFNGIGANPNCDDAVKLFRAVCERGGWVTDNLADAHELVDKLPDRAALLFLKLAEAGHEVAQVNAAHMFDTGQALLFYPGRIPLQDTDDMRQHGKLLAQRYYEMSAERGSVSSELRLGDYAYYGWGASVSFREEGEADDGANGHAVFSSPFHSELQNKLQAVDHEVSLARYRKTADMGVKDPRMQAFVARGSFNVGFMHQFGLGVQQDLQTARMYYERSRRVEG</sequence>
<evidence type="ECO:0000313" key="3">
    <source>
        <dbReference type="Proteomes" id="UP001189429"/>
    </source>
</evidence>
<dbReference type="SMART" id="SM00671">
    <property type="entry name" value="SEL1"/>
    <property type="match status" value="2"/>
</dbReference>
<dbReference type="InterPro" id="IPR011990">
    <property type="entry name" value="TPR-like_helical_dom_sf"/>
</dbReference>
<gene>
    <name evidence="2" type="ORF">PCOR1329_LOCUS37339</name>
</gene>
<comment type="similarity">
    <text evidence="1">Belongs to the sel-1 family.</text>
</comment>
<accession>A0ABN9TAV2</accession>
<proteinExistence type="inferred from homology"/>
<evidence type="ECO:0008006" key="4">
    <source>
        <dbReference type="Google" id="ProtNLM"/>
    </source>
</evidence>
<protein>
    <recommendedName>
        <fullName evidence="4">Sel1 repeat family protein</fullName>
    </recommendedName>
</protein>
<dbReference type="SUPFAM" id="SSF81901">
    <property type="entry name" value="HCP-like"/>
    <property type="match status" value="2"/>
</dbReference>
<comment type="caution">
    <text evidence="2">The sequence shown here is derived from an EMBL/GenBank/DDBJ whole genome shotgun (WGS) entry which is preliminary data.</text>
</comment>
<organism evidence="2 3">
    <name type="scientific">Prorocentrum cordatum</name>
    <dbReference type="NCBI Taxonomy" id="2364126"/>
    <lineage>
        <taxon>Eukaryota</taxon>
        <taxon>Sar</taxon>
        <taxon>Alveolata</taxon>
        <taxon>Dinophyceae</taxon>
        <taxon>Prorocentrales</taxon>
        <taxon>Prorocentraceae</taxon>
        <taxon>Prorocentrum</taxon>
    </lineage>
</organism>
<dbReference type="PANTHER" id="PTHR11102:SF160">
    <property type="entry name" value="ERAD-ASSOCIATED E3 UBIQUITIN-PROTEIN LIGASE COMPONENT HRD3"/>
    <property type="match status" value="1"/>
</dbReference>
<evidence type="ECO:0000313" key="2">
    <source>
        <dbReference type="EMBL" id="CAK0842597.1"/>
    </source>
</evidence>
<reference evidence="2" key="1">
    <citation type="submission" date="2023-10" db="EMBL/GenBank/DDBJ databases">
        <authorList>
            <person name="Chen Y."/>
            <person name="Shah S."/>
            <person name="Dougan E. K."/>
            <person name="Thang M."/>
            <person name="Chan C."/>
        </authorList>
    </citation>
    <scope>NUCLEOTIDE SEQUENCE [LARGE SCALE GENOMIC DNA]</scope>
</reference>
<dbReference type="Gene3D" id="1.25.40.10">
    <property type="entry name" value="Tetratricopeptide repeat domain"/>
    <property type="match status" value="1"/>
</dbReference>
<dbReference type="Proteomes" id="UP001189429">
    <property type="component" value="Unassembled WGS sequence"/>
</dbReference>
<name>A0ABN9TAV2_9DINO</name>
<dbReference type="EMBL" id="CAUYUJ010014527">
    <property type="protein sequence ID" value="CAK0842597.1"/>
    <property type="molecule type" value="Genomic_DNA"/>
</dbReference>
<dbReference type="InterPro" id="IPR006597">
    <property type="entry name" value="Sel1-like"/>
</dbReference>
<dbReference type="Pfam" id="PF08238">
    <property type="entry name" value="Sel1"/>
    <property type="match status" value="5"/>
</dbReference>